<reference evidence="3" key="1">
    <citation type="submission" date="2023-10" db="EMBL/GenBank/DDBJ databases">
        <title>Genome assembly of Pristionchus species.</title>
        <authorList>
            <person name="Yoshida K."/>
            <person name="Sommer R.J."/>
        </authorList>
    </citation>
    <scope>NUCLEOTIDE SEQUENCE</scope>
    <source>
        <strain evidence="3">RS0144</strain>
    </source>
</reference>
<feature type="transmembrane region" description="Helical" evidence="2">
    <location>
        <begin position="191"/>
        <end position="218"/>
    </location>
</feature>
<feature type="transmembrane region" description="Helical" evidence="2">
    <location>
        <begin position="105"/>
        <end position="125"/>
    </location>
</feature>
<keyword evidence="2" id="KW-0812">Transmembrane</keyword>
<name>A0AAV5TID6_9BILA</name>
<dbReference type="Proteomes" id="UP001432027">
    <property type="component" value="Unassembled WGS sequence"/>
</dbReference>
<feature type="transmembrane region" description="Helical" evidence="2">
    <location>
        <begin position="145"/>
        <end position="168"/>
    </location>
</feature>
<sequence length="428" mass="48111">MAPTISPGYAALASNEAEYEPESPALALSFPVVSAASIFMLVGVVGTAFAIFGMIANCLLAILFLTRSHYRQSPFFFLGFAVPVHAEYLHDVAFIHKWINVMPLLFYLGQIFKMASTFSLIVASIERYCMTKHWTFTGFESRTRWIVLVFVICAAFMLKILTTEVVLIERPHCDPLYRFTIGSVTRNDSNVLGIIGMASIAVPFVTLIFLNGGIVMMLRRQNVQQLRSLITQLTMGKDVMKMRRKNLRAATNTLLAIITAYLISNALNLALTMLEFLDRDFLYTDHPIMYRFAADAAGVLTAVGNAIRCPAHFVSNSEIRNQFYVLFTGEPKEDKARSALHDFHLTASRRNSHKNPQTPPPRRRMGSESLQSAWFSLLLNVKDDAEDEDEFEDDVDRRESVSTLPSSPFLILNAPRMSFKRHSAIAIC</sequence>
<feature type="transmembrane region" description="Helical" evidence="2">
    <location>
        <begin position="38"/>
        <end position="63"/>
    </location>
</feature>
<gene>
    <name evidence="3" type="ORF">PENTCL1PPCAC_16214</name>
</gene>
<dbReference type="Gene3D" id="1.20.1070.10">
    <property type="entry name" value="Rhodopsin 7-helix transmembrane proteins"/>
    <property type="match status" value="1"/>
</dbReference>
<evidence type="ECO:0000313" key="3">
    <source>
        <dbReference type="EMBL" id="GMS94039.1"/>
    </source>
</evidence>
<keyword evidence="2" id="KW-0472">Membrane</keyword>
<keyword evidence="4" id="KW-1185">Reference proteome</keyword>
<feature type="transmembrane region" description="Helical" evidence="2">
    <location>
        <begin position="249"/>
        <end position="268"/>
    </location>
</feature>
<dbReference type="AlphaFoldDB" id="A0AAV5TID6"/>
<accession>A0AAV5TID6</accession>
<dbReference type="EMBL" id="BTSX01000004">
    <property type="protein sequence ID" value="GMS94039.1"/>
    <property type="molecule type" value="Genomic_DNA"/>
</dbReference>
<comment type="caution">
    <text evidence="3">The sequence shown here is derived from an EMBL/GenBank/DDBJ whole genome shotgun (WGS) entry which is preliminary data.</text>
</comment>
<dbReference type="PANTHER" id="PTHR46709:SF12">
    <property type="entry name" value="G-PROTEIN COUPLED RECEPTORS FAMILY 1 PROFILE DOMAIN-CONTAINING PROTEIN"/>
    <property type="match status" value="1"/>
</dbReference>
<evidence type="ECO:0000313" key="4">
    <source>
        <dbReference type="Proteomes" id="UP001432027"/>
    </source>
</evidence>
<evidence type="ECO:0008006" key="5">
    <source>
        <dbReference type="Google" id="ProtNLM"/>
    </source>
</evidence>
<keyword evidence="2" id="KW-1133">Transmembrane helix</keyword>
<evidence type="ECO:0000256" key="2">
    <source>
        <dbReference type="SAM" id="Phobius"/>
    </source>
</evidence>
<protein>
    <recommendedName>
        <fullName evidence="5">G protein-coupled receptor</fullName>
    </recommendedName>
</protein>
<feature type="transmembrane region" description="Helical" evidence="2">
    <location>
        <begin position="75"/>
        <end position="99"/>
    </location>
</feature>
<dbReference type="SUPFAM" id="SSF81321">
    <property type="entry name" value="Family A G protein-coupled receptor-like"/>
    <property type="match status" value="1"/>
</dbReference>
<proteinExistence type="predicted"/>
<evidence type="ECO:0000256" key="1">
    <source>
        <dbReference type="SAM" id="MobiDB-lite"/>
    </source>
</evidence>
<dbReference type="PANTHER" id="PTHR46709">
    <property type="entry name" value="PROTEIN CBG23488-RELATED"/>
    <property type="match status" value="1"/>
</dbReference>
<feature type="region of interest" description="Disordered" evidence="1">
    <location>
        <begin position="347"/>
        <end position="366"/>
    </location>
</feature>
<organism evidence="3 4">
    <name type="scientific">Pristionchus entomophagus</name>
    <dbReference type="NCBI Taxonomy" id="358040"/>
    <lineage>
        <taxon>Eukaryota</taxon>
        <taxon>Metazoa</taxon>
        <taxon>Ecdysozoa</taxon>
        <taxon>Nematoda</taxon>
        <taxon>Chromadorea</taxon>
        <taxon>Rhabditida</taxon>
        <taxon>Rhabditina</taxon>
        <taxon>Diplogasteromorpha</taxon>
        <taxon>Diplogasteroidea</taxon>
        <taxon>Neodiplogasteridae</taxon>
        <taxon>Pristionchus</taxon>
    </lineage>
</organism>